<protein>
    <submittedName>
        <fullName evidence="1">Uncharacterized protein</fullName>
    </submittedName>
</protein>
<sequence>MKTANYQFFDLLNIFYSRNRLSEPIWEHYL</sequence>
<reference evidence="1 2" key="1">
    <citation type="submission" date="2014-05" db="EMBL/GenBank/DDBJ databases">
        <title>Methylome analysis of the phasevarions of Haemophilus influenzae.</title>
        <authorList>
            <person name="Atack J.M."/>
            <person name="Fox K.L."/>
            <person name="Power P.M."/>
            <person name="Clark T."/>
            <person name="Jurcisek J."/>
            <person name="Korlach J."/>
            <person name="Bakaletz L.O."/>
            <person name="Jennings M.P."/>
        </authorList>
    </citation>
    <scope>NUCLEOTIDE SEQUENCE [LARGE SCALE GENOMIC DNA]</scope>
    <source>
        <strain evidence="1 2">1209</strain>
    </source>
</reference>
<organism evidence="1 2">
    <name type="scientific">Haemophilus influenzae</name>
    <dbReference type="NCBI Taxonomy" id="727"/>
    <lineage>
        <taxon>Bacteria</taxon>
        <taxon>Pseudomonadati</taxon>
        <taxon>Pseudomonadota</taxon>
        <taxon>Gammaproteobacteria</taxon>
        <taxon>Pasteurellales</taxon>
        <taxon>Pasteurellaceae</taxon>
        <taxon>Haemophilus</taxon>
    </lineage>
</organism>
<gene>
    <name evidence="1" type="ORF">NTHI1209_00172</name>
</gene>
<dbReference type="PATRIC" id="fig|727.582.peg.138"/>
<dbReference type="EMBL" id="JMQP01000002">
    <property type="protein sequence ID" value="KIS34572.1"/>
    <property type="molecule type" value="Genomic_DNA"/>
</dbReference>
<evidence type="ECO:0000313" key="2">
    <source>
        <dbReference type="Proteomes" id="UP000050700"/>
    </source>
</evidence>
<dbReference type="AlphaFoldDB" id="A0A158SUM8"/>
<accession>A0A158SUM8</accession>
<comment type="caution">
    <text evidence="1">The sequence shown here is derived from an EMBL/GenBank/DDBJ whole genome shotgun (WGS) entry which is preliminary data.</text>
</comment>
<proteinExistence type="predicted"/>
<dbReference type="Proteomes" id="UP000050700">
    <property type="component" value="Unassembled WGS sequence"/>
</dbReference>
<name>A0A158SUM8_HAEIF</name>
<evidence type="ECO:0000313" key="1">
    <source>
        <dbReference type="EMBL" id="KIS34572.1"/>
    </source>
</evidence>